<organism evidence="2 3">
    <name type="scientific">Candidatus Pullibacteroides excrementavium</name>
    <dbReference type="NCBI Taxonomy" id="2840905"/>
    <lineage>
        <taxon>Bacteria</taxon>
        <taxon>Pseudomonadati</taxon>
        <taxon>Bacteroidota</taxon>
        <taxon>Bacteroidia</taxon>
        <taxon>Bacteroidales</taxon>
        <taxon>Candidatus Pullibacteroides</taxon>
    </lineage>
</organism>
<comment type="caution">
    <text evidence="2">The sequence shown here is derived from an EMBL/GenBank/DDBJ whole genome shotgun (WGS) entry which is preliminary data.</text>
</comment>
<dbReference type="EMBL" id="JADIMZ010000087">
    <property type="protein sequence ID" value="MBO8432766.1"/>
    <property type="molecule type" value="Genomic_DNA"/>
</dbReference>
<sequence>MKLSSWLKAAAGLSCMALAGIGMTSCREAYTPKPRAYIRITVPEKAYRDFDSAAYPFTFRIPVYARFEPVPVDDQYPNSQWADIRIPELNAKIYLSYIPNPNIDSCLVGTLLFIQRHMSKATGVDEWEIHQPEERKFGYLYHIKGKDVASPYQFYLTDSNRHFVRGAFYINSVPNNDSLAPVIDFIKTDIDTLIQSWKWD</sequence>
<dbReference type="AlphaFoldDB" id="A0A9D9DUQ1"/>
<evidence type="ECO:0000313" key="2">
    <source>
        <dbReference type="EMBL" id="MBO8432766.1"/>
    </source>
</evidence>
<name>A0A9D9DUQ1_9BACT</name>
<feature type="signal peptide" evidence="1">
    <location>
        <begin position="1"/>
        <end position="19"/>
    </location>
</feature>
<dbReference type="Pfam" id="PF25593">
    <property type="entry name" value="GldD_lipo"/>
    <property type="match status" value="1"/>
</dbReference>
<proteinExistence type="predicted"/>
<dbReference type="Proteomes" id="UP000823612">
    <property type="component" value="Unassembled WGS sequence"/>
</dbReference>
<dbReference type="InterPro" id="IPR019850">
    <property type="entry name" value="GldD-like"/>
</dbReference>
<evidence type="ECO:0000256" key="1">
    <source>
        <dbReference type="SAM" id="SignalP"/>
    </source>
</evidence>
<protein>
    <submittedName>
        <fullName evidence="2">Gliding motility lipoprotein GldD</fullName>
    </submittedName>
</protein>
<dbReference type="PROSITE" id="PS51257">
    <property type="entry name" value="PROKAR_LIPOPROTEIN"/>
    <property type="match status" value="1"/>
</dbReference>
<reference evidence="2" key="2">
    <citation type="journal article" date="2021" name="PeerJ">
        <title>Extensive microbial diversity within the chicken gut microbiome revealed by metagenomics and culture.</title>
        <authorList>
            <person name="Gilroy R."/>
            <person name="Ravi A."/>
            <person name="Getino M."/>
            <person name="Pursley I."/>
            <person name="Horton D.L."/>
            <person name="Alikhan N.F."/>
            <person name="Baker D."/>
            <person name="Gharbi K."/>
            <person name="Hall N."/>
            <person name="Watson M."/>
            <person name="Adriaenssens E.M."/>
            <person name="Foster-Nyarko E."/>
            <person name="Jarju S."/>
            <person name="Secka A."/>
            <person name="Antonio M."/>
            <person name="Oren A."/>
            <person name="Chaudhuri R.R."/>
            <person name="La Ragione R."/>
            <person name="Hildebrand F."/>
            <person name="Pallen M.J."/>
        </authorList>
    </citation>
    <scope>NUCLEOTIDE SEQUENCE</scope>
    <source>
        <strain evidence="2">2889</strain>
    </source>
</reference>
<gene>
    <name evidence="2" type="ORF">IAB08_05685</name>
</gene>
<reference evidence="2" key="1">
    <citation type="submission" date="2020-10" db="EMBL/GenBank/DDBJ databases">
        <authorList>
            <person name="Gilroy R."/>
        </authorList>
    </citation>
    <scope>NUCLEOTIDE SEQUENCE</scope>
    <source>
        <strain evidence="2">2889</strain>
    </source>
</reference>
<evidence type="ECO:0000313" key="3">
    <source>
        <dbReference type="Proteomes" id="UP000823612"/>
    </source>
</evidence>
<keyword evidence="1" id="KW-0732">Signal</keyword>
<keyword evidence="2" id="KW-0449">Lipoprotein</keyword>
<accession>A0A9D9DUQ1</accession>
<feature type="chain" id="PRO_5039196295" evidence="1">
    <location>
        <begin position="20"/>
        <end position="200"/>
    </location>
</feature>